<evidence type="ECO:0000313" key="2">
    <source>
        <dbReference type="Proteomes" id="UP000298180"/>
    </source>
</evidence>
<reference evidence="1 2" key="1">
    <citation type="submission" date="2019-03" db="EMBL/GenBank/DDBJ databases">
        <title>Ramlibacter henchirensis DSM 14656, whole genome shotgun sequence.</title>
        <authorList>
            <person name="Zhang X."/>
            <person name="Feng G."/>
            <person name="Zhu H."/>
        </authorList>
    </citation>
    <scope>NUCLEOTIDE SEQUENCE [LARGE SCALE GENOMIC DNA]</scope>
    <source>
        <strain evidence="1 2">DSM 14656</strain>
    </source>
</reference>
<sequence length="183" mass="20391">MSPIFTPVLGWVAAAGTAFGLAVASPHENWVLGKVPSIVAERLDRTTLQLPQELPSARTLALVVFQGHQKEEARSWIEGLQLHRDSSISWLKLPVLNDPGDETERRGILQRLLDRHQDKDDRARMVPLFTNRDAFVRATGLSSADHASVLVLDRQGNVLARAEGRFDPYKAQALRETLLARND</sequence>
<comment type="caution">
    <text evidence="1">The sequence shown here is derived from an EMBL/GenBank/DDBJ whole genome shotgun (WGS) entry which is preliminary data.</text>
</comment>
<name>A0A4Z0BVX3_9BURK</name>
<dbReference type="EMBL" id="SMLM01000002">
    <property type="protein sequence ID" value="TFZ02195.1"/>
    <property type="molecule type" value="Genomic_DNA"/>
</dbReference>
<accession>A0A4Z0BVX3</accession>
<evidence type="ECO:0000313" key="1">
    <source>
        <dbReference type="EMBL" id="TFZ02195.1"/>
    </source>
</evidence>
<proteinExistence type="predicted"/>
<dbReference type="Proteomes" id="UP000298180">
    <property type="component" value="Unassembled WGS sequence"/>
</dbReference>
<dbReference type="AlphaFoldDB" id="A0A4Z0BVX3"/>
<protein>
    <submittedName>
        <fullName evidence="1">Uncharacterized protein</fullName>
    </submittedName>
</protein>
<dbReference type="RefSeq" id="WP_135263726.1">
    <property type="nucleotide sequence ID" value="NZ_SMLM01000002.1"/>
</dbReference>
<gene>
    <name evidence="1" type="ORF">EZ313_13030</name>
</gene>
<keyword evidence="2" id="KW-1185">Reference proteome</keyword>
<dbReference type="OrthoDB" id="161480at2"/>
<organism evidence="1 2">
    <name type="scientific">Ramlibacter henchirensis</name>
    <dbReference type="NCBI Taxonomy" id="204072"/>
    <lineage>
        <taxon>Bacteria</taxon>
        <taxon>Pseudomonadati</taxon>
        <taxon>Pseudomonadota</taxon>
        <taxon>Betaproteobacteria</taxon>
        <taxon>Burkholderiales</taxon>
        <taxon>Comamonadaceae</taxon>
        <taxon>Ramlibacter</taxon>
    </lineage>
</organism>